<evidence type="ECO:0000256" key="3">
    <source>
        <dbReference type="ARBA" id="ARBA00011296"/>
    </source>
</evidence>
<evidence type="ECO:0000256" key="12">
    <source>
        <dbReference type="SAM" id="Coils"/>
    </source>
</evidence>
<evidence type="ECO:0000259" key="13">
    <source>
        <dbReference type="PROSITE" id="PS51192"/>
    </source>
</evidence>
<feature type="coiled-coil region" evidence="12">
    <location>
        <begin position="476"/>
        <end position="503"/>
    </location>
</feature>
<evidence type="ECO:0000256" key="2">
    <source>
        <dbReference type="ARBA" id="ARBA00008598"/>
    </source>
</evidence>
<dbReference type="CDD" id="cd22332">
    <property type="entry name" value="HsdR_N"/>
    <property type="match status" value="1"/>
</dbReference>
<dbReference type="NCBIfam" id="TIGR00348">
    <property type="entry name" value="hsdR"/>
    <property type="match status" value="1"/>
</dbReference>
<dbReference type="InterPro" id="IPR027417">
    <property type="entry name" value="P-loop_NTPase"/>
</dbReference>
<evidence type="ECO:0000256" key="1">
    <source>
        <dbReference type="ARBA" id="ARBA00000851"/>
    </source>
</evidence>
<reference evidence="15" key="2">
    <citation type="submission" date="2016-04" db="EMBL/GenBank/DDBJ databases">
        <title>Complete Genome and Plasmid Sequences for Rhodococcus fascians D188 and Draft Sequences for Rhodococcus spp. Isolates PBTS 1 and PBTS 2.</title>
        <authorList>
            <person name="Stamer R."/>
            <person name="Vereecke D."/>
            <person name="Zhang Y."/>
            <person name="Schilkey F."/>
            <person name="Devitt N."/>
            <person name="Randall J."/>
        </authorList>
    </citation>
    <scope>NUCLEOTIDE SEQUENCE [LARGE SCALE GENOMIC DNA]</scope>
    <source>
        <strain evidence="15">PBTS2</strain>
    </source>
</reference>
<evidence type="ECO:0000256" key="9">
    <source>
        <dbReference type="ARBA" id="ARBA00022840"/>
    </source>
</evidence>
<dbReference type="InterPro" id="IPR051268">
    <property type="entry name" value="Type-I_R_enzyme_R_subunit"/>
</dbReference>
<keyword evidence="7" id="KW-0255">Endonuclease</keyword>
<dbReference type="OrthoDB" id="9758243at2"/>
<dbReference type="SMART" id="SM00487">
    <property type="entry name" value="DEXDc"/>
    <property type="match status" value="1"/>
</dbReference>
<evidence type="ECO:0000256" key="7">
    <source>
        <dbReference type="ARBA" id="ARBA00022759"/>
    </source>
</evidence>
<dbReference type="Gene3D" id="3.90.1570.50">
    <property type="match status" value="1"/>
</dbReference>
<dbReference type="PATRIC" id="fig|1653479.3.peg.4879"/>
<sequence length="1106" mass="124059">MTPAGPEYLYVEKPSIELLEHLGWTPIDAFAEVLGAQGTLGRDSQRDVVLTHRLRAAMRVLNPAEVPDAPIDEAIEVLTRDRSVMNRVKANREVHGLLRDGYRAEWTDNRGEKQIEMLRFLDLGAPLSNDLLAVRQLWVKGHLHSRRLDLALFVNGIPLVLMEFKEPNESVKAAYDNNLTDYRDTIPQLFIPNCFVLLSNGSQAKVGSTYSPYEFFNDWKVIDAQGTRGAIALETALRGTCDPAVLLDLLENFVAYMERPGGLIKIMARSHQFHGVNAAIENLRRAWAVQDKRLGVFWHTQGSGKSLSMLWFTQKVLRQVAGKWTFVMVTDRKELDTQLHGEFADAGAISPEARVHAESVANLRELLAADHRYVFTLIQKFQPSKALEERQMPVLSTRSDVIVITDEAHRSQYDTLALNMRTALPNASMMGFTGTPLIAGEEQATKEQFGDYVSIYNFRDAIDDGATVPLYYENRIPELQLVNENFSEELNALLEEAELDEDAEGQLAREFGTQYTLLTRPERLHTIAEDLVAHFVGRGFSGKAMYVGLDKAAAVRMYNLVKAAWANHLSELRIQHDALPELERPWLASRIELMETTDMAVVVSQSQNELKMLDDLALDIRPHRERMNREDLAEKFKDPKDPLRLVFVCAMWMTGFDAPSVSSIYLDRPMRNHTLMQTIARANRVFPEKDNGLIVDYVGVFRNLEKALAIYGAADAGESPIEIIDALAVELDAAVAELFTFCSGVGVDLAAMRDAEGFDHVAKRDAAVEALLVDEETRTDFQQRARQVRKLFKALLPNPKAAAQQRNVAAVRVLAERIAEVSRPPKADLGTVTDAVDALLDRSVGAEEYVIRAAAEGTTPDPLIDLSQIDFEGLAARLAGRKRAETDRLAQLLRQQSIAAASRNPTRYELVERIEKLIDDYNAGSVNIDEYLRRLIELSKTLTVEEERSAREGLTEEELAIFDLLTQPDPVLTDEERDTVKGSAKKLLEHLHDKLVQDWRRKVDVKNDVDSTIRRILDHELPEMPYTPGIFTSKVQLVFDHVLTAYGDDGESAYSPRVDFQWSGQPIAYDGPLDVNRIADDVVARIRIDPDFAAQVAAQLSASDAT</sequence>
<dbReference type="InterPro" id="IPR021810">
    <property type="entry name" value="T1RH-like_C"/>
</dbReference>
<dbReference type="Gene3D" id="3.40.50.300">
    <property type="entry name" value="P-loop containing nucleotide triphosphate hydrolases"/>
    <property type="match status" value="2"/>
</dbReference>
<dbReference type="InterPro" id="IPR014001">
    <property type="entry name" value="Helicase_ATP-bd"/>
</dbReference>
<evidence type="ECO:0000256" key="4">
    <source>
        <dbReference type="ARBA" id="ARBA00022722"/>
    </source>
</evidence>
<protein>
    <recommendedName>
        <fullName evidence="11">Type I restriction enzyme endonuclease subunit</fullName>
        <shortName evidence="11">R protein</shortName>
        <ecNumber evidence="11">3.1.21.3</ecNumber>
    </recommendedName>
</protein>
<dbReference type="InterPro" id="IPR007409">
    <property type="entry name" value="Restrct_endonuc_type1_HsdR_N"/>
</dbReference>
<dbReference type="Pfam" id="PF18766">
    <property type="entry name" value="SWI2_SNF2"/>
    <property type="match status" value="1"/>
</dbReference>
<feature type="domain" description="Helicase ATP-binding" evidence="13">
    <location>
        <begin position="286"/>
        <end position="454"/>
    </location>
</feature>
<comment type="similarity">
    <text evidence="2 11">Belongs to the HsdR family.</text>
</comment>
<dbReference type="SUPFAM" id="SSF52540">
    <property type="entry name" value="P-loop containing nucleoside triphosphate hydrolases"/>
    <property type="match status" value="2"/>
</dbReference>
<evidence type="ECO:0000256" key="10">
    <source>
        <dbReference type="ARBA" id="ARBA00023125"/>
    </source>
</evidence>
<dbReference type="Pfam" id="PF04313">
    <property type="entry name" value="HSDR_N"/>
    <property type="match status" value="1"/>
</dbReference>
<comment type="catalytic activity">
    <reaction evidence="1 11">
        <text>Endonucleolytic cleavage of DNA to give random double-stranded fragments with terminal 5'-phosphates, ATP is simultaneously hydrolyzed.</text>
        <dbReference type="EC" id="3.1.21.3"/>
    </reaction>
</comment>
<keyword evidence="6 11" id="KW-0680">Restriction system</keyword>
<evidence type="ECO:0000313" key="14">
    <source>
        <dbReference type="EMBL" id="AMY26085.1"/>
    </source>
</evidence>
<keyword evidence="10 11" id="KW-0238">DNA-binding</keyword>
<dbReference type="GO" id="GO:0005524">
    <property type="term" value="F:ATP binding"/>
    <property type="evidence" value="ECO:0007669"/>
    <property type="project" value="UniProtKB-KW"/>
</dbReference>
<dbReference type="CDD" id="cd18800">
    <property type="entry name" value="SF2_C_EcoR124I-like"/>
    <property type="match status" value="1"/>
</dbReference>
<evidence type="ECO:0000256" key="6">
    <source>
        <dbReference type="ARBA" id="ARBA00022747"/>
    </source>
</evidence>
<keyword evidence="15" id="KW-1185">Reference proteome</keyword>
<dbReference type="Pfam" id="PF22679">
    <property type="entry name" value="T1R_D3-like"/>
    <property type="match status" value="1"/>
</dbReference>
<dbReference type="Proteomes" id="UP000076038">
    <property type="component" value="Chromosome"/>
</dbReference>
<dbReference type="Pfam" id="PF11867">
    <property type="entry name" value="T1RH-like_C"/>
    <property type="match status" value="1"/>
</dbReference>
<gene>
    <name evidence="14" type="primary">hsdR</name>
    <name evidence="14" type="ORF">A3Q41_04823</name>
</gene>
<dbReference type="CDD" id="cd18030">
    <property type="entry name" value="DEXHc_RE_I_HsdR"/>
    <property type="match status" value="1"/>
</dbReference>
<evidence type="ECO:0000256" key="5">
    <source>
        <dbReference type="ARBA" id="ARBA00022741"/>
    </source>
</evidence>
<reference evidence="14 15" key="1">
    <citation type="journal article" date="2016" name="Genome Announc.">
        <title>Complete Genome and Plasmid Sequences for Rhodococcus fascians D188 and Draft Sequences for Rhodococcus Isolates PBTS 1 and PBTS 2.</title>
        <authorList>
            <person name="Stamler R.A."/>
            <person name="Vereecke D."/>
            <person name="Zhang Y."/>
            <person name="Schilkey F."/>
            <person name="Devitt N."/>
            <person name="Randall J.J."/>
        </authorList>
    </citation>
    <scope>NUCLEOTIDE SEQUENCE [LARGE SCALE GENOMIC DNA]</scope>
    <source>
        <strain evidence="14 15">PBTS2</strain>
    </source>
</reference>
<dbReference type="AlphaFoldDB" id="A0A143QSG1"/>
<dbReference type="EMBL" id="CP015220">
    <property type="protein sequence ID" value="AMY26085.1"/>
    <property type="molecule type" value="Genomic_DNA"/>
</dbReference>
<dbReference type="GO" id="GO:0009307">
    <property type="term" value="P:DNA restriction-modification system"/>
    <property type="evidence" value="ECO:0007669"/>
    <property type="project" value="UniProtKB-KW"/>
</dbReference>
<dbReference type="GO" id="GO:0009035">
    <property type="term" value="F:type I site-specific deoxyribonuclease activity"/>
    <property type="evidence" value="ECO:0007669"/>
    <property type="project" value="UniProtKB-EC"/>
</dbReference>
<evidence type="ECO:0000256" key="11">
    <source>
        <dbReference type="RuleBase" id="RU364115"/>
    </source>
</evidence>
<evidence type="ECO:0000256" key="8">
    <source>
        <dbReference type="ARBA" id="ARBA00022801"/>
    </source>
</evidence>
<keyword evidence="12" id="KW-0175">Coiled coil</keyword>
<name>A0A143QSG1_RHOFA</name>
<keyword evidence="5 11" id="KW-0547">Nucleotide-binding</keyword>
<dbReference type="PANTHER" id="PTHR30195:SF15">
    <property type="entry name" value="TYPE I RESTRICTION ENZYME HINDI ENDONUCLEASE SUBUNIT"/>
    <property type="match status" value="1"/>
</dbReference>
<proteinExistence type="inferred from homology"/>
<dbReference type="GO" id="GO:0003677">
    <property type="term" value="F:DNA binding"/>
    <property type="evidence" value="ECO:0007669"/>
    <property type="project" value="UniProtKB-KW"/>
</dbReference>
<accession>A0A143QSG1</accession>
<dbReference type="InterPro" id="IPR040980">
    <property type="entry name" value="SWI2_SNF2"/>
</dbReference>
<dbReference type="PANTHER" id="PTHR30195">
    <property type="entry name" value="TYPE I SITE-SPECIFIC DEOXYRIBONUCLEASE PROTEIN SUBUNIT M AND R"/>
    <property type="match status" value="1"/>
</dbReference>
<dbReference type="PROSITE" id="PS51192">
    <property type="entry name" value="HELICASE_ATP_BIND_1"/>
    <property type="match status" value="1"/>
</dbReference>
<organism evidence="14 15">
    <name type="scientific">Rhodococcoides fascians</name>
    <name type="common">Rhodococcus fascians</name>
    <dbReference type="NCBI Taxonomy" id="1828"/>
    <lineage>
        <taxon>Bacteria</taxon>
        <taxon>Bacillati</taxon>
        <taxon>Actinomycetota</taxon>
        <taxon>Actinomycetes</taxon>
        <taxon>Mycobacteriales</taxon>
        <taxon>Nocardiaceae</taxon>
        <taxon>Rhodococcoides</taxon>
    </lineage>
</organism>
<dbReference type="EC" id="3.1.21.3" evidence="11"/>
<keyword evidence="9 11" id="KW-0067">ATP-binding</keyword>
<dbReference type="REBASE" id="152156">
    <property type="entry name" value="RspPBTS2IP"/>
</dbReference>
<comment type="subunit">
    <text evidence="3 11">The type I restriction/modification system is composed of three polypeptides R, M and S.</text>
</comment>
<dbReference type="InterPro" id="IPR055180">
    <property type="entry name" value="HsdR_RecA-like_helicase_dom_2"/>
</dbReference>
<dbReference type="InterPro" id="IPR004473">
    <property type="entry name" value="Restrct_endonuc_typeI_HsdR"/>
</dbReference>
<comment type="function">
    <text evidence="11">Subunit R is required for both nuclease and ATPase activities, but not for modification.</text>
</comment>
<keyword evidence="8 11" id="KW-0378">Hydrolase</keyword>
<keyword evidence="4" id="KW-0540">Nuclease</keyword>
<dbReference type="KEGG" id="rhs:A3Q41_04823"/>
<evidence type="ECO:0000313" key="15">
    <source>
        <dbReference type="Proteomes" id="UP000076038"/>
    </source>
</evidence>